<dbReference type="InterPro" id="IPR050250">
    <property type="entry name" value="Macrolide_Exporter_MacB"/>
</dbReference>
<keyword evidence="3 7" id="KW-0812">Transmembrane</keyword>
<name>A0A506UIB6_9HYPH</name>
<comment type="subcellular location">
    <subcellularLocation>
        <location evidence="1">Cell membrane</location>
        <topology evidence="1">Multi-pass membrane protein</topology>
    </subcellularLocation>
</comment>
<dbReference type="Proteomes" id="UP000318801">
    <property type="component" value="Unassembled WGS sequence"/>
</dbReference>
<sequence>MFLETLRLALRAIRRNLLRSFLTVLGVVIGVAAVIAMVTIGNGTTAQVRAELTKLGTNVLYVRPGQQEPGGPAASAKGFTERDVAAIRDQIRGLRAVAPYNVTTDTVVAGGANRRTAIIGTTNDYLSTQDWTITSGRDFNAAENSGAATACIIGETVRSALFGAADPVGDSLRVGNVACNIVGVLAAKGDSGMGNDRDDVVLMPIGVFQRRIGGAAYIDNIILSARDGVSTATIQADVTSLLRESRNVPFGRPNDFEVNDMVQMAETMTGTTRTLTGLLGAVAAVSLLVGGIGIMNIMLVSVTERTREIGVRLAIGALERQVLTQFLVEAIALSIFGGIGGIVIGLAVAFVVVHYLAVPFVISLPVIAIAFAVSALIGVVFGYYPARRAARLSPIDALRHE</sequence>
<evidence type="ECO:0000256" key="4">
    <source>
        <dbReference type="ARBA" id="ARBA00022989"/>
    </source>
</evidence>
<feature type="transmembrane region" description="Helical" evidence="7">
    <location>
        <begin position="362"/>
        <end position="384"/>
    </location>
</feature>
<feature type="domain" description="ABC3 transporter permease C-terminal" evidence="8">
    <location>
        <begin position="281"/>
        <end position="394"/>
    </location>
</feature>
<evidence type="ECO:0000256" key="3">
    <source>
        <dbReference type="ARBA" id="ARBA00022692"/>
    </source>
</evidence>
<keyword evidence="4 7" id="KW-1133">Transmembrane helix</keyword>
<comment type="similarity">
    <text evidence="6">Belongs to the ABC-4 integral membrane protein family.</text>
</comment>
<evidence type="ECO:0000259" key="8">
    <source>
        <dbReference type="Pfam" id="PF02687"/>
    </source>
</evidence>
<dbReference type="PANTHER" id="PTHR30572">
    <property type="entry name" value="MEMBRANE COMPONENT OF TRANSPORTER-RELATED"/>
    <property type="match status" value="1"/>
</dbReference>
<protein>
    <submittedName>
        <fullName evidence="10">FtsX-like permease family protein</fullName>
    </submittedName>
</protein>
<evidence type="ECO:0000259" key="9">
    <source>
        <dbReference type="Pfam" id="PF12704"/>
    </source>
</evidence>
<dbReference type="EMBL" id="VHLG01000001">
    <property type="protein sequence ID" value="TPW33056.1"/>
    <property type="molecule type" value="Genomic_DNA"/>
</dbReference>
<comment type="caution">
    <text evidence="10">The sequence shown here is derived from an EMBL/GenBank/DDBJ whole genome shotgun (WGS) entry which is preliminary data.</text>
</comment>
<evidence type="ECO:0000256" key="6">
    <source>
        <dbReference type="ARBA" id="ARBA00038076"/>
    </source>
</evidence>
<accession>A0A506UIB6</accession>
<organism evidence="10 11">
    <name type="scientific">Martelella alba</name>
    <dbReference type="NCBI Taxonomy" id="2590451"/>
    <lineage>
        <taxon>Bacteria</taxon>
        <taxon>Pseudomonadati</taxon>
        <taxon>Pseudomonadota</taxon>
        <taxon>Alphaproteobacteria</taxon>
        <taxon>Hyphomicrobiales</taxon>
        <taxon>Aurantimonadaceae</taxon>
        <taxon>Martelella</taxon>
    </lineage>
</organism>
<evidence type="ECO:0000256" key="7">
    <source>
        <dbReference type="SAM" id="Phobius"/>
    </source>
</evidence>
<feature type="transmembrane region" description="Helical" evidence="7">
    <location>
        <begin position="21"/>
        <end position="40"/>
    </location>
</feature>
<dbReference type="Pfam" id="PF12704">
    <property type="entry name" value="MacB_PCD"/>
    <property type="match status" value="1"/>
</dbReference>
<feature type="domain" description="MacB-like periplasmic core" evidence="9">
    <location>
        <begin position="20"/>
        <end position="240"/>
    </location>
</feature>
<dbReference type="GO" id="GO:0022857">
    <property type="term" value="F:transmembrane transporter activity"/>
    <property type="evidence" value="ECO:0007669"/>
    <property type="project" value="TreeGrafter"/>
</dbReference>
<dbReference type="PANTHER" id="PTHR30572:SF4">
    <property type="entry name" value="ABC TRANSPORTER PERMEASE YTRF"/>
    <property type="match status" value="1"/>
</dbReference>
<keyword evidence="11" id="KW-1185">Reference proteome</keyword>
<reference evidence="10 11" key="1">
    <citation type="submission" date="2019-06" db="EMBL/GenBank/DDBJ databases">
        <authorList>
            <person name="Li M."/>
        </authorList>
    </citation>
    <scope>NUCLEOTIDE SEQUENCE [LARGE SCALE GENOMIC DNA]</scope>
    <source>
        <strain evidence="10 11">BGMRC2036</strain>
    </source>
</reference>
<feature type="transmembrane region" description="Helical" evidence="7">
    <location>
        <begin position="323"/>
        <end position="356"/>
    </location>
</feature>
<evidence type="ECO:0000256" key="1">
    <source>
        <dbReference type="ARBA" id="ARBA00004651"/>
    </source>
</evidence>
<evidence type="ECO:0000313" key="11">
    <source>
        <dbReference type="Proteomes" id="UP000318801"/>
    </source>
</evidence>
<evidence type="ECO:0000256" key="2">
    <source>
        <dbReference type="ARBA" id="ARBA00022475"/>
    </source>
</evidence>
<evidence type="ECO:0000256" key="5">
    <source>
        <dbReference type="ARBA" id="ARBA00023136"/>
    </source>
</evidence>
<dbReference type="Pfam" id="PF02687">
    <property type="entry name" value="FtsX"/>
    <property type="match status" value="1"/>
</dbReference>
<proteinExistence type="inferred from homology"/>
<feature type="transmembrane region" description="Helical" evidence="7">
    <location>
        <begin position="278"/>
        <end position="302"/>
    </location>
</feature>
<dbReference type="InterPro" id="IPR025857">
    <property type="entry name" value="MacB_PCD"/>
</dbReference>
<evidence type="ECO:0000313" key="10">
    <source>
        <dbReference type="EMBL" id="TPW33056.1"/>
    </source>
</evidence>
<dbReference type="OrthoDB" id="9787227at2"/>
<dbReference type="GO" id="GO:0005886">
    <property type="term" value="C:plasma membrane"/>
    <property type="evidence" value="ECO:0007669"/>
    <property type="project" value="UniProtKB-SubCell"/>
</dbReference>
<keyword evidence="5 7" id="KW-0472">Membrane</keyword>
<dbReference type="InterPro" id="IPR003838">
    <property type="entry name" value="ABC3_permease_C"/>
</dbReference>
<gene>
    <name evidence="10" type="ORF">FJU08_00355</name>
</gene>
<keyword evidence="2" id="KW-1003">Cell membrane</keyword>
<dbReference type="AlphaFoldDB" id="A0A506UIB6"/>
<dbReference type="RefSeq" id="WP_141146991.1">
    <property type="nucleotide sequence ID" value="NZ_VHLG01000001.1"/>
</dbReference>